<proteinExistence type="predicted"/>
<reference evidence="3 4" key="1">
    <citation type="submission" date="2020-03" db="EMBL/GenBank/DDBJ databases">
        <title>Two novel Motilibacter sp.</title>
        <authorList>
            <person name="Liu S."/>
        </authorList>
    </citation>
    <scope>NUCLEOTIDE SEQUENCE [LARGE SCALE GENOMIC DNA]</scope>
    <source>
        <strain evidence="3 4">E257</strain>
    </source>
</reference>
<feature type="transmembrane region" description="Helical" evidence="2">
    <location>
        <begin position="65"/>
        <end position="86"/>
    </location>
</feature>
<evidence type="ECO:0000313" key="4">
    <source>
        <dbReference type="Proteomes" id="UP000800981"/>
    </source>
</evidence>
<keyword evidence="4" id="KW-1185">Reference proteome</keyword>
<evidence type="ECO:0000256" key="2">
    <source>
        <dbReference type="SAM" id="Phobius"/>
    </source>
</evidence>
<feature type="region of interest" description="Disordered" evidence="1">
    <location>
        <begin position="204"/>
        <end position="225"/>
    </location>
</feature>
<keyword evidence="2" id="KW-1133">Transmembrane helix</keyword>
<feature type="transmembrane region" description="Helical" evidence="2">
    <location>
        <begin position="119"/>
        <end position="138"/>
    </location>
</feature>
<gene>
    <name evidence="3" type="ORF">G9H71_17635</name>
</gene>
<accession>A0ABX0GZR9</accession>
<protein>
    <submittedName>
        <fullName evidence="3">Uncharacterized protein</fullName>
    </submittedName>
</protein>
<keyword evidence="2" id="KW-0812">Transmembrane</keyword>
<feature type="transmembrane region" description="Helical" evidence="2">
    <location>
        <begin position="12"/>
        <end position="32"/>
    </location>
</feature>
<comment type="caution">
    <text evidence="3">The sequence shown here is derived from an EMBL/GenBank/DDBJ whole genome shotgun (WGS) entry which is preliminary data.</text>
</comment>
<evidence type="ECO:0000256" key="1">
    <source>
        <dbReference type="SAM" id="MobiDB-lite"/>
    </source>
</evidence>
<sequence>MQGEAAARGSSGALLAAVTAAYATGSFVSLRADSAGDAPAPAALVVGGLVLGLLLWPLAARTTRVVTLTAVLAAAQIGASTVTLAASGSLAVHGARGIVCCPPTPTSSSGPFAALTAQAGWWLFAAQMLACLLLALLLRGARQLVDTALDALLDVRELLGAPLRGLLAALRAIVPAVPVGPAPRRWERADSPPLAGLVLARTTARRGPPARPARSRAHPAPLVLA</sequence>
<name>A0ABX0GZR9_9ACTN</name>
<evidence type="ECO:0000313" key="3">
    <source>
        <dbReference type="EMBL" id="NHC15606.1"/>
    </source>
</evidence>
<dbReference type="Proteomes" id="UP000800981">
    <property type="component" value="Unassembled WGS sequence"/>
</dbReference>
<dbReference type="EMBL" id="JAANNP010000040">
    <property type="protein sequence ID" value="NHC15606.1"/>
    <property type="molecule type" value="Genomic_DNA"/>
</dbReference>
<feature type="transmembrane region" description="Helical" evidence="2">
    <location>
        <begin position="38"/>
        <end position="58"/>
    </location>
</feature>
<keyword evidence="2" id="KW-0472">Membrane</keyword>
<dbReference type="RefSeq" id="WP_231135010.1">
    <property type="nucleotide sequence ID" value="NZ_JAANNP010000040.1"/>
</dbReference>
<organism evidence="3 4">
    <name type="scientific">Motilibacter deserti</name>
    <dbReference type="NCBI Taxonomy" id="2714956"/>
    <lineage>
        <taxon>Bacteria</taxon>
        <taxon>Bacillati</taxon>
        <taxon>Actinomycetota</taxon>
        <taxon>Actinomycetes</taxon>
        <taxon>Motilibacterales</taxon>
        <taxon>Motilibacteraceae</taxon>
        <taxon>Motilibacter</taxon>
    </lineage>
</organism>